<evidence type="ECO:0000259" key="2">
    <source>
        <dbReference type="PROSITE" id="PS50076"/>
    </source>
</evidence>
<proteinExistence type="predicted"/>
<dbReference type="InterPro" id="IPR001623">
    <property type="entry name" value="DnaJ_domain"/>
</dbReference>
<dbReference type="PRINTS" id="PR00625">
    <property type="entry name" value="JDOMAIN"/>
</dbReference>
<dbReference type="PANTHER" id="PTHR43948:SF10">
    <property type="entry name" value="MRJ, ISOFORM E"/>
    <property type="match status" value="1"/>
</dbReference>
<accession>A0A1I3JH62</accession>
<dbReference type="EMBL" id="FORQ01000001">
    <property type="protein sequence ID" value="SFI59622.1"/>
    <property type="molecule type" value="Genomic_DNA"/>
</dbReference>
<organism evidence="3 4">
    <name type="scientific">Kaistella treverensis</name>
    <dbReference type="NCBI Taxonomy" id="631455"/>
    <lineage>
        <taxon>Bacteria</taxon>
        <taxon>Pseudomonadati</taxon>
        <taxon>Bacteroidota</taxon>
        <taxon>Flavobacteriia</taxon>
        <taxon>Flavobacteriales</taxon>
        <taxon>Weeksellaceae</taxon>
        <taxon>Chryseobacterium group</taxon>
        <taxon>Kaistella</taxon>
    </lineage>
</organism>
<dbReference type="InterPro" id="IPR018253">
    <property type="entry name" value="DnaJ_domain_CS"/>
</dbReference>
<keyword evidence="1" id="KW-0472">Membrane</keyword>
<keyword evidence="4" id="KW-1185">Reference proteome</keyword>
<dbReference type="PROSITE" id="PS00636">
    <property type="entry name" value="DNAJ_1"/>
    <property type="match status" value="1"/>
</dbReference>
<evidence type="ECO:0000313" key="4">
    <source>
        <dbReference type="Proteomes" id="UP000242560"/>
    </source>
</evidence>
<dbReference type="GO" id="GO:0044183">
    <property type="term" value="F:protein folding chaperone"/>
    <property type="evidence" value="ECO:0007669"/>
    <property type="project" value="TreeGrafter"/>
</dbReference>
<sequence length="219" mass="25458">MKNYYYFLGVAENASEEDIKKAYRKLSLKYHPDKNPGDEFFENRFREIQEAYEMLNDKEKRRIYDDNLGHQQRSYRPNLPPVIKSFTTNKVRVQKGEEVIISWQTINADIVKVLPFGLEKGYGEKTIRITEFKNGQFQLLLHVTNSLLNKTLVQQITITEVFENTENQNREEAEKLVSPQQAQKAETQNPSKASRITIAIIFLIIAAMLLAKVLFGIEI</sequence>
<dbReference type="GO" id="GO:0051082">
    <property type="term" value="F:unfolded protein binding"/>
    <property type="evidence" value="ECO:0007669"/>
    <property type="project" value="TreeGrafter"/>
</dbReference>
<dbReference type="InterPro" id="IPR036869">
    <property type="entry name" value="J_dom_sf"/>
</dbReference>
<dbReference type="PANTHER" id="PTHR43948">
    <property type="entry name" value="DNAJ HOMOLOG SUBFAMILY B"/>
    <property type="match status" value="1"/>
</dbReference>
<reference evidence="4" key="1">
    <citation type="submission" date="2016-10" db="EMBL/GenBank/DDBJ databases">
        <authorList>
            <person name="Varghese N."/>
            <person name="Submissions S."/>
        </authorList>
    </citation>
    <scope>NUCLEOTIDE SEQUENCE [LARGE SCALE GENOMIC DNA]</scope>
    <source>
        <strain evidence="4">DSM 22251</strain>
    </source>
</reference>
<dbReference type="Gene3D" id="1.10.287.110">
    <property type="entry name" value="DnaJ domain"/>
    <property type="match status" value="1"/>
</dbReference>
<dbReference type="CDD" id="cd06257">
    <property type="entry name" value="DnaJ"/>
    <property type="match status" value="1"/>
</dbReference>
<evidence type="ECO:0000256" key="1">
    <source>
        <dbReference type="SAM" id="Phobius"/>
    </source>
</evidence>
<dbReference type="RefSeq" id="WP_089817824.1">
    <property type="nucleotide sequence ID" value="NZ_FORQ01000001.1"/>
</dbReference>
<dbReference type="AlphaFoldDB" id="A0A1I3JH62"/>
<name>A0A1I3JH62_9FLAO</name>
<gene>
    <name evidence="3" type="ORF">SAMN05421638_0178</name>
</gene>
<protein>
    <submittedName>
        <fullName evidence="3">DnaJ domain-containing protein</fullName>
    </submittedName>
</protein>
<dbReference type="SMART" id="SM00271">
    <property type="entry name" value="DnaJ"/>
    <property type="match status" value="1"/>
</dbReference>
<evidence type="ECO:0000313" key="3">
    <source>
        <dbReference type="EMBL" id="SFI59622.1"/>
    </source>
</evidence>
<dbReference type="Pfam" id="PF00226">
    <property type="entry name" value="DnaJ"/>
    <property type="match status" value="1"/>
</dbReference>
<keyword evidence="1" id="KW-1133">Transmembrane helix</keyword>
<dbReference type="Proteomes" id="UP000242560">
    <property type="component" value="Unassembled WGS sequence"/>
</dbReference>
<dbReference type="PROSITE" id="PS50076">
    <property type="entry name" value="DNAJ_2"/>
    <property type="match status" value="1"/>
</dbReference>
<feature type="transmembrane region" description="Helical" evidence="1">
    <location>
        <begin position="196"/>
        <end position="215"/>
    </location>
</feature>
<keyword evidence="1" id="KW-0812">Transmembrane</keyword>
<feature type="domain" description="J" evidence="2">
    <location>
        <begin position="3"/>
        <end position="68"/>
    </location>
</feature>
<dbReference type="GO" id="GO:0005737">
    <property type="term" value="C:cytoplasm"/>
    <property type="evidence" value="ECO:0007669"/>
    <property type="project" value="TreeGrafter"/>
</dbReference>
<dbReference type="SUPFAM" id="SSF46565">
    <property type="entry name" value="Chaperone J-domain"/>
    <property type="match status" value="1"/>
</dbReference>
<dbReference type="GO" id="GO:0051087">
    <property type="term" value="F:protein-folding chaperone binding"/>
    <property type="evidence" value="ECO:0007669"/>
    <property type="project" value="TreeGrafter"/>
</dbReference>